<feature type="domain" description="FAR1-related sequence 11-like HTH-like" evidence="7">
    <location>
        <begin position="185"/>
        <end position="240"/>
    </location>
</feature>
<evidence type="ECO:0000256" key="1">
    <source>
        <dbReference type="ARBA" id="ARBA00004496"/>
    </source>
</evidence>
<evidence type="ECO:0000313" key="9">
    <source>
        <dbReference type="Proteomes" id="UP001055439"/>
    </source>
</evidence>
<evidence type="ECO:0000259" key="5">
    <source>
        <dbReference type="Pfam" id="PF03101"/>
    </source>
</evidence>
<comment type="similarity">
    <text evidence="2">Belongs to the phosphatase 2A regulatory subunit B56 family.</text>
</comment>
<dbReference type="OrthoDB" id="591056at2759"/>
<dbReference type="InterPro" id="IPR011989">
    <property type="entry name" value="ARM-like"/>
</dbReference>
<dbReference type="InterPro" id="IPR016024">
    <property type="entry name" value="ARM-type_fold"/>
</dbReference>
<dbReference type="InterPro" id="IPR018289">
    <property type="entry name" value="MULE_transposase_dom"/>
</dbReference>
<dbReference type="EMBL" id="CP097504">
    <property type="protein sequence ID" value="URD89116.1"/>
    <property type="molecule type" value="Genomic_DNA"/>
</dbReference>
<organism evidence="8 9">
    <name type="scientific">Musa troglodytarum</name>
    <name type="common">fe'i banana</name>
    <dbReference type="NCBI Taxonomy" id="320322"/>
    <lineage>
        <taxon>Eukaryota</taxon>
        <taxon>Viridiplantae</taxon>
        <taxon>Streptophyta</taxon>
        <taxon>Embryophyta</taxon>
        <taxon>Tracheophyta</taxon>
        <taxon>Spermatophyta</taxon>
        <taxon>Magnoliopsida</taxon>
        <taxon>Liliopsida</taxon>
        <taxon>Zingiberales</taxon>
        <taxon>Musaceae</taxon>
        <taxon>Musa</taxon>
    </lineage>
</organism>
<evidence type="ECO:0000256" key="2">
    <source>
        <dbReference type="ARBA" id="ARBA00009745"/>
    </source>
</evidence>
<dbReference type="Pfam" id="PF03101">
    <property type="entry name" value="FAR1"/>
    <property type="match status" value="1"/>
</dbReference>
<proteinExistence type="inferred from homology"/>
<dbReference type="PANTHER" id="PTHR10257:SF31">
    <property type="entry name" value="SERINE_THREONINE PROTEIN PHOSPHATASE 2A 57 KDA REGULATORY SUBUNIT B' KAPPA ISOFORM"/>
    <property type="match status" value="1"/>
</dbReference>
<sequence length="1258" mass="143931">MKKMSSKNNGCLTQRRRCPCGDEQCCIRLDEDEEDISMDPSALSEPNLMQGAQHITAEATAVDAPYVGQSFRTDDEAQEYYTNFARKNGFAIRRERSKGNPAHPLGVYKRELVCHRAGVSLPRKTVELKRQRNKKSSRCRCEAQMIIKKNVLKGTSCWIVVHFSNEHNHELLDSEEVRHLPAYRNIPPAVRERILFLSKAGCTVNLMMRALEMERGAKPGHLTFTERDLRNFLQANKGIDRETEGSELLKACKAMRDKSSDFRYDYTLDANEKLEHIAWSYPDGVHAYKVFGDVVIFDTTYRLYAYDRPFGVWFGMDNYGNLIFLGCVLLQDERPASFRWALQSFVSLMDGKFPQTIMTDLDMGLREAMMSELPNTKHAFGICLENENDFVQQWGHMVNEFGLASDRHIAILSLYQSYWALPFLHGWFLGGLTTSSSMSIKPFFRGFLNAQTRLRDFVEQVGVAIELQNQAGEEATMRQNYQNVKIKTCMPIEEHCSSILTPYAFDMFQKELISSTQFAVYESQRETYLVRHRLKADGGYIVQCFPSEQELFTIRAGGRPSSAISHRCHSQVFIVVIYFTLRFPSREGYGLACRQPRISCAFVWTAQMLRDAPCGPLGTAPFAAIFIGFIVLLPLSSPPFLFCFSFRFRYLFDLHIRSRNERARDPRRLRSLEVLLEFVSASRNGASDRAYLARSVNLDLGNLNAVLLRRPQGLCARSPSPDCFLRRRSRFPLSRQHELELRVPNFGNMWKQFLSKLPRKSSKSDASSGSTRSHPINNGTTSMNGNPIQRTSSGNVVPSRSTAVKRTASAIFPSSVVTSIEPLLLFKDVPNTEKQNLFISKLNLCCVVFDFSDPNKNSAEKDMKRQALLDLIDYVDAGSSRFTEPMISASCKMFAMNLFRAFPPNNRSSTGGGETEEEEPMFEPAWSHLQLVYDLFLKFIESSSLDAKIGKKYVDHSFIVRLLHLFDSEDPRERDCLKTILHRIYGKFMVHRPFIRKAVSNIFYQFVFETDRHNGVAELLEVFGSVISGFALPLKEEHKIFLWKALIPLHKPKTLGVYLQQLTYCVTQFIEKEPKLASSVIKGLLRYWPVTSSQKEVMFLSELEEVLEATNMVELQKCMIPLFRRISFCINSSHFQVAERALFLWNNDHVISLVSQHRQAIMPLVLPALERNTRGHWNQAVLNLTQNVKKMLSEMDEELFLACKTKFEEEEARQMIMEEKRRMTWERLESIAAFRPVTGNTSVLVRPAIAAPVVAALS</sequence>
<dbReference type="AlphaFoldDB" id="A0A9E7JQI6"/>
<evidence type="ECO:0000259" key="7">
    <source>
        <dbReference type="Pfam" id="PF26175"/>
    </source>
</evidence>
<feature type="domain" description="MULE transposase" evidence="6">
    <location>
        <begin position="294"/>
        <end position="382"/>
    </location>
</feature>
<evidence type="ECO:0000256" key="3">
    <source>
        <dbReference type="ARBA" id="ARBA00022490"/>
    </source>
</evidence>
<feature type="compositionally biased region" description="Low complexity" evidence="4">
    <location>
        <begin position="764"/>
        <end position="773"/>
    </location>
</feature>
<dbReference type="Pfam" id="PF26175">
    <property type="entry name" value="HTH_FAR1"/>
    <property type="match status" value="1"/>
</dbReference>
<keyword evidence="3" id="KW-0963">Cytoplasm</keyword>
<dbReference type="InterPro" id="IPR004330">
    <property type="entry name" value="FAR1_DNA_bnd_dom"/>
</dbReference>
<protein>
    <submittedName>
        <fullName evidence="8">Serine threonine protein phosphatase 2A 57 kDa regulatory subunit B' iota</fullName>
    </submittedName>
</protein>
<dbReference type="InterPro" id="IPR002554">
    <property type="entry name" value="PP2A_B56"/>
</dbReference>
<dbReference type="GO" id="GO:0000159">
    <property type="term" value="C:protein phosphatase type 2A complex"/>
    <property type="evidence" value="ECO:0007669"/>
    <property type="project" value="InterPro"/>
</dbReference>
<dbReference type="Proteomes" id="UP001055439">
    <property type="component" value="Chromosome 2"/>
</dbReference>
<dbReference type="GO" id="GO:0007165">
    <property type="term" value="P:signal transduction"/>
    <property type="evidence" value="ECO:0007669"/>
    <property type="project" value="InterPro"/>
</dbReference>
<dbReference type="GO" id="GO:0005737">
    <property type="term" value="C:cytoplasm"/>
    <property type="evidence" value="ECO:0007669"/>
    <property type="project" value="UniProtKB-SubCell"/>
</dbReference>
<keyword evidence="9" id="KW-1185">Reference proteome</keyword>
<dbReference type="FunFam" id="1.25.10.10:FF:000041">
    <property type="entry name" value="Serine/threonine protein phosphatase 2A regulatory subunit"/>
    <property type="match status" value="1"/>
</dbReference>
<gene>
    <name evidence="8" type="ORF">MUK42_27827</name>
</gene>
<dbReference type="GO" id="GO:0019888">
    <property type="term" value="F:protein phosphatase regulator activity"/>
    <property type="evidence" value="ECO:0007669"/>
    <property type="project" value="InterPro"/>
</dbReference>
<feature type="domain" description="FAR1" evidence="5">
    <location>
        <begin position="79"/>
        <end position="172"/>
    </location>
</feature>
<dbReference type="InterPro" id="IPR058778">
    <property type="entry name" value="HTH_FAR1-11-like"/>
</dbReference>
<reference evidence="8" key="1">
    <citation type="submission" date="2022-05" db="EMBL/GenBank/DDBJ databases">
        <title>The Musa troglodytarum L. genome provides insights into the mechanism of non-climacteric behaviour and enrichment of carotenoids.</title>
        <authorList>
            <person name="Wang J."/>
        </authorList>
    </citation>
    <scope>NUCLEOTIDE SEQUENCE</scope>
    <source>
        <tissue evidence="8">Leaf</tissue>
    </source>
</reference>
<evidence type="ECO:0000259" key="6">
    <source>
        <dbReference type="Pfam" id="PF10551"/>
    </source>
</evidence>
<dbReference type="PANTHER" id="PTHR10257">
    <property type="entry name" value="SERINE/THREONINE PROTEIN PHOSPHATASE 2A PP2A REGULATORY SUBUNIT B"/>
    <property type="match status" value="1"/>
</dbReference>
<dbReference type="Pfam" id="PF01603">
    <property type="entry name" value="B56"/>
    <property type="match status" value="1"/>
</dbReference>
<dbReference type="SUPFAM" id="SSF48371">
    <property type="entry name" value="ARM repeat"/>
    <property type="match status" value="1"/>
</dbReference>
<feature type="region of interest" description="Disordered" evidence="4">
    <location>
        <begin position="760"/>
        <end position="800"/>
    </location>
</feature>
<evidence type="ECO:0000256" key="4">
    <source>
        <dbReference type="SAM" id="MobiDB-lite"/>
    </source>
</evidence>
<dbReference type="Gene3D" id="1.25.10.10">
    <property type="entry name" value="Leucine-rich Repeat Variant"/>
    <property type="match status" value="1"/>
</dbReference>
<evidence type="ECO:0000313" key="8">
    <source>
        <dbReference type="EMBL" id="URD89116.1"/>
    </source>
</evidence>
<accession>A0A9E7JQI6</accession>
<dbReference type="Pfam" id="PF10551">
    <property type="entry name" value="MULE"/>
    <property type="match status" value="1"/>
</dbReference>
<name>A0A9E7JQI6_9LILI</name>
<comment type="subcellular location">
    <subcellularLocation>
        <location evidence="1">Cytoplasm</location>
    </subcellularLocation>
</comment>
<feature type="compositionally biased region" description="Polar residues" evidence="4">
    <location>
        <begin position="774"/>
        <end position="800"/>
    </location>
</feature>